<proteinExistence type="predicted"/>
<keyword evidence="2" id="KW-0812">Transmembrane</keyword>
<dbReference type="GeneID" id="81467018"/>
<dbReference type="OrthoDB" id="2624308at2759"/>
<evidence type="ECO:0000256" key="1">
    <source>
        <dbReference type="SAM" id="MobiDB-lite"/>
    </source>
</evidence>
<reference evidence="3" key="2">
    <citation type="journal article" date="2023" name="IMA Fungus">
        <title>Comparative genomic study of the Penicillium genus elucidates a diverse pangenome and 15 lateral gene transfer events.</title>
        <authorList>
            <person name="Petersen C."/>
            <person name="Sorensen T."/>
            <person name="Nielsen M.R."/>
            <person name="Sondergaard T.E."/>
            <person name="Sorensen J.L."/>
            <person name="Fitzpatrick D.A."/>
            <person name="Frisvad J.C."/>
            <person name="Nielsen K.L."/>
        </authorList>
    </citation>
    <scope>NUCLEOTIDE SEQUENCE</scope>
    <source>
        <strain evidence="3">IBT 3081</strain>
    </source>
</reference>
<evidence type="ECO:0000256" key="2">
    <source>
        <dbReference type="SAM" id="Phobius"/>
    </source>
</evidence>
<keyword evidence="4" id="KW-1185">Reference proteome</keyword>
<gene>
    <name evidence="3" type="ORF">N7517_010112</name>
</gene>
<comment type="caution">
    <text evidence="3">The sequence shown here is derived from an EMBL/GenBank/DDBJ whole genome shotgun (WGS) entry which is preliminary data.</text>
</comment>
<name>A0A9W9RIZ3_9EURO</name>
<dbReference type="AlphaFoldDB" id="A0A9W9RIZ3"/>
<feature type="transmembrane region" description="Helical" evidence="2">
    <location>
        <begin position="684"/>
        <end position="705"/>
    </location>
</feature>
<dbReference type="Proteomes" id="UP001147752">
    <property type="component" value="Unassembled WGS sequence"/>
</dbReference>
<reference evidence="3" key="1">
    <citation type="submission" date="2022-12" db="EMBL/GenBank/DDBJ databases">
        <authorList>
            <person name="Petersen C."/>
        </authorList>
    </citation>
    <scope>NUCLEOTIDE SEQUENCE</scope>
    <source>
        <strain evidence="3">IBT 3081</strain>
    </source>
</reference>
<dbReference type="EMBL" id="JAPZBT010000004">
    <property type="protein sequence ID" value="KAJ5360921.1"/>
    <property type="molecule type" value="Genomic_DNA"/>
</dbReference>
<sequence length="902" mass="103010">MAHFLLGRKKPTDMEKAKENLIKRYDGDNHRSSGMRFQRPSAASLETIENRMQELNDGHGYGKKTYLNPDGDGSHEKYIDLDTYYSTNKGYPRRLVVQAASKIIHDKTDHRHRPWGRRRIRGRVPFVITLAELCLNPFGFYRFDSVRVDKYEEEDEKQQNSVLKITKQIPYWILSALLTLSISIPHWITSILLTLTLSWIIPLVLSLDICTAPWDDDGSADRYDKYENVYWRWPKHAINVLDQSPNNDRPQSNIDSLTIPRRLVVKDQITNQWAPKETDLIRDKKTGMLQPYIFLSFSRANYFPKSDEELRKMFYKVAERMLHHENNDRDPLDPPLEAFWLDLDCVSGDQNIPANDVQSPCTRDVNTISDAVRCAKRVYIVLPTEIPRDKEIWGERMWTFPEVLLASDKLRYCFTHSTSMAPFTPHEVTLTDMYNSFWPGPTPSSPRLNGETKHEDAIGHLIKHYTNSVQLSELQLFTFAVQAMATQATGINIKGYTTKDMAYAAMGLFSYRLTPNDSDTAFQAIARLSLVNDSNQLLERLLCLSPKPGKSPVGRPPGSDPAGSETILHNIADEDQYGTHLWDIKPLIDVVGVGDDLHEPTVIVDRCRGIPIRWKDFPRLRYTKDLSGTSASISNAVVYRSKAFMLSGFSLFASAIALSLALIDFKGNETEATRNVLEVLETRVIAYYLIAIALYFGVALVISWFSPWAVRKLCSDSVEGCSSHLVGFEGTMELHELEKIIYGNFNNRLSYTASSTVFSKNLRHYELRMSTERDEGYWEKEFKDLGLPNRHRLFTLVDTGNMTVSVISAERPPVVALMCGREGGMLRVLLCSWRFEKNCLYRESVIRMRSSIEDQATQNDWLKISLASQGDANRTGVEHLKAEAETRQTATFNPSPPRPRKD</sequence>
<organism evidence="3 4">
    <name type="scientific">Penicillium concentricum</name>
    <dbReference type="NCBI Taxonomy" id="293559"/>
    <lineage>
        <taxon>Eukaryota</taxon>
        <taxon>Fungi</taxon>
        <taxon>Dikarya</taxon>
        <taxon>Ascomycota</taxon>
        <taxon>Pezizomycotina</taxon>
        <taxon>Eurotiomycetes</taxon>
        <taxon>Eurotiomycetidae</taxon>
        <taxon>Eurotiales</taxon>
        <taxon>Aspergillaceae</taxon>
        <taxon>Penicillium</taxon>
    </lineage>
</organism>
<evidence type="ECO:0008006" key="5">
    <source>
        <dbReference type="Google" id="ProtNLM"/>
    </source>
</evidence>
<feature type="region of interest" description="Disordered" evidence="1">
    <location>
        <begin position="882"/>
        <end position="902"/>
    </location>
</feature>
<accession>A0A9W9RIZ3</accession>
<keyword evidence="2" id="KW-1133">Transmembrane helix</keyword>
<protein>
    <recommendedName>
        <fullName evidence="5">Heterokaryon incompatibility domain-containing protein</fullName>
    </recommendedName>
</protein>
<keyword evidence="2" id="KW-0472">Membrane</keyword>
<feature type="transmembrane region" description="Helical" evidence="2">
    <location>
        <begin position="643"/>
        <end position="663"/>
    </location>
</feature>
<evidence type="ECO:0000313" key="3">
    <source>
        <dbReference type="EMBL" id="KAJ5360921.1"/>
    </source>
</evidence>
<dbReference type="RefSeq" id="XP_056576407.1">
    <property type="nucleotide sequence ID" value="XM_056727835.1"/>
</dbReference>
<evidence type="ECO:0000313" key="4">
    <source>
        <dbReference type="Proteomes" id="UP001147752"/>
    </source>
</evidence>